<sequence>MRLTVLLARSTALAVAAGLIVSGCAGGASYDDDTARDLQQQTLAVTTAAADGDWNAAAMRLMALEADARDAHARGLVSTERLDSIIAAIALVAASVEAERVAAEHAEAERAEREASEQAAREQAAREQAEREQAEREATEGGGNGGGPGSDNGGPPGNPGNGRGGRGNRD</sequence>
<reference evidence="3 4" key="1">
    <citation type="journal article" date="2015" name="Stand. Genomic Sci.">
        <title>Genomic Encyclopedia of Bacterial and Archaeal Type Strains, Phase III: the genomes of soil and plant-associated and newly described type strains.</title>
        <authorList>
            <person name="Whitman W.B."/>
            <person name="Woyke T."/>
            <person name="Klenk H.P."/>
            <person name="Zhou Y."/>
            <person name="Lilburn T.G."/>
            <person name="Beck B.J."/>
            <person name="De Vos P."/>
            <person name="Vandamme P."/>
            <person name="Eisen J.A."/>
            <person name="Garrity G."/>
            <person name="Hugenholtz P."/>
            <person name="Kyrpides N.C."/>
        </authorList>
    </citation>
    <scope>NUCLEOTIDE SEQUENCE [LARGE SCALE GENOMIC DNA]</scope>
    <source>
        <strain evidence="3 4">AC4r</strain>
    </source>
</reference>
<feature type="region of interest" description="Disordered" evidence="1">
    <location>
        <begin position="100"/>
        <end position="170"/>
    </location>
</feature>
<name>A0A4Q7TFC1_9MICO</name>
<feature type="signal peptide" evidence="2">
    <location>
        <begin position="1"/>
        <end position="27"/>
    </location>
</feature>
<accession>A0A4Q7TFC1</accession>
<organism evidence="3 4">
    <name type="scientific">Microcella alkaliphila</name>
    <dbReference type="NCBI Taxonomy" id="279828"/>
    <lineage>
        <taxon>Bacteria</taxon>
        <taxon>Bacillati</taxon>
        <taxon>Actinomycetota</taxon>
        <taxon>Actinomycetes</taxon>
        <taxon>Micrococcales</taxon>
        <taxon>Microbacteriaceae</taxon>
        <taxon>Microcella</taxon>
    </lineage>
</organism>
<protein>
    <submittedName>
        <fullName evidence="3">Uncharacterized protein</fullName>
    </submittedName>
</protein>
<comment type="caution">
    <text evidence="3">The sequence shown here is derived from an EMBL/GenBank/DDBJ whole genome shotgun (WGS) entry which is preliminary data.</text>
</comment>
<evidence type="ECO:0000313" key="4">
    <source>
        <dbReference type="Proteomes" id="UP000292408"/>
    </source>
</evidence>
<gene>
    <name evidence="3" type="ORF">EV140_1799</name>
</gene>
<feature type="chain" id="PRO_5020195623" evidence="2">
    <location>
        <begin position="28"/>
        <end position="170"/>
    </location>
</feature>
<dbReference type="RefSeq" id="WP_198674409.1">
    <property type="nucleotide sequence ID" value="NZ_SGXT01000016.1"/>
</dbReference>
<feature type="compositionally biased region" description="Gly residues" evidence="1">
    <location>
        <begin position="140"/>
        <end position="170"/>
    </location>
</feature>
<evidence type="ECO:0000256" key="1">
    <source>
        <dbReference type="SAM" id="MobiDB-lite"/>
    </source>
</evidence>
<keyword evidence="4" id="KW-1185">Reference proteome</keyword>
<dbReference type="EMBL" id="SGXT01000016">
    <property type="protein sequence ID" value="RZT59196.1"/>
    <property type="molecule type" value="Genomic_DNA"/>
</dbReference>
<dbReference type="AlphaFoldDB" id="A0A4Q7TFC1"/>
<feature type="compositionally biased region" description="Basic and acidic residues" evidence="1">
    <location>
        <begin position="100"/>
        <end position="139"/>
    </location>
</feature>
<proteinExistence type="predicted"/>
<keyword evidence="2" id="KW-0732">Signal</keyword>
<dbReference type="Proteomes" id="UP000292408">
    <property type="component" value="Unassembled WGS sequence"/>
</dbReference>
<evidence type="ECO:0000313" key="3">
    <source>
        <dbReference type="EMBL" id="RZT59196.1"/>
    </source>
</evidence>
<evidence type="ECO:0000256" key="2">
    <source>
        <dbReference type="SAM" id="SignalP"/>
    </source>
</evidence>
<dbReference type="PROSITE" id="PS51257">
    <property type="entry name" value="PROKAR_LIPOPROTEIN"/>
    <property type="match status" value="1"/>
</dbReference>